<keyword evidence="4" id="KW-1185">Reference proteome</keyword>
<dbReference type="InterPro" id="IPR018860">
    <property type="entry name" value="APC_suCDC26"/>
</dbReference>
<dbReference type="AlphaFoldDB" id="A0AAN9J4C5"/>
<dbReference type="Pfam" id="PF10471">
    <property type="entry name" value="ANAPC_CDC26"/>
    <property type="match status" value="1"/>
</dbReference>
<organism evidence="3 4">
    <name type="scientific">Crotalaria pallida</name>
    <name type="common">Smooth rattlebox</name>
    <name type="synonym">Crotalaria striata</name>
    <dbReference type="NCBI Taxonomy" id="3830"/>
    <lineage>
        <taxon>Eukaryota</taxon>
        <taxon>Viridiplantae</taxon>
        <taxon>Streptophyta</taxon>
        <taxon>Embryophyta</taxon>
        <taxon>Tracheophyta</taxon>
        <taxon>Spermatophyta</taxon>
        <taxon>Magnoliopsida</taxon>
        <taxon>eudicotyledons</taxon>
        <taxon>Gunneridae</taxon>
        <taxon>Pentapetalae</taxon>
        <taxon>rosids</taxon>
        <taxon>fabids</taxon>
        <taxon>Fabales</taxon>
        <taxon>Fabaceae</taxon>
        <taxon>Papilionoideae</taxon>
        <taxon>50 kb inversion clade</taxon>
        <taxon>genistoids sensu lato</taxon>
        <taxon>core genistoids</taxon>
        <taxon>Crotalarieae</taxon>
        <taxon>Crotalaria</taxon>
    </lineage>
</organism>
<keyword evidence="1" id="KW-0833">Ubl conjugation pathway</keyword>
<reference evidence="3 4" key="1">
    <citation type="submission" date="2024-01" db="EMBL/GenBank/DDBJ databases">
        <title>The genomes of 5 underutilized Papilionoideae crops provide insights into root nodulation and disease resistanc.</title>
        <authorList>
            <person name="Yuan L."/>
        </authorList>
    </citation>
    <scope>NUCLEOTIDE SEQUENCE [LARGE SCALE GENOMIC DNA]</scope>
    <source>
        <strain evidence="3">ZHUSHIDOU_FW_LH</strain>
        <tissue evidence="3">Leaf</tissue>
    </source>
</reference>
<evidence type="ECO:0000313" key="3">
    <source>
        <dbReference type="EMBL" id="KAK7292017.1"/>
    </source>
</evidence>
<dbReference type="EMBL" id="JAYWIO010000001">
    <property type="protein sequence ID" value="KAK7292017.1"/>
    <property type="molecule type" value="Genomic_DNA"/>
</dbReference>
<gene>
    <name evidence="3" type="ORF">RIF29_07635</name>
</gene>
<dbReference type="GO" id="GO:0005680">
    <property type="term" value="C:anaphase-promoting complex"/>
    <property type="evidence" value="ECO:0007669"/>
    <property type="project" value="InterPro"/>
</dbReference>
<protein>
    <submittedName>
        <fullName evidence="3">Uncharacterized protein</fullName>
    </submittedName>
</protein>
<evidence type="ECO:0000256" key="1">
    <source>
        <dbReference type="ARBA" id="ARBA00022786"/>
    </source>
</evidence>
<evidence type="ECO:0000313" key="4">
    <source>
        <dbReference type="Proteomes" id="UP001372338"/>
    </source>
</evidence>
<comment type="caution">
    <text evidence="3">The sequence shown here is derived from an EMBL/GenBank/DDBJ whole genome shotgun (WGS) entry which is preliminary data.</text>
</comment>
<dbReference type="Proteomes" id="UP001372338">
    <property type="component" value="Unassembled WGS sequence"/>
</dbReference>
<name>A0AAN9J4C5_CROPI</name>
<proteinExistence type="predicted"/>
<sequence>MLRRKPTKIQLKIEDKEELDEARRRNPTTTTETTTGPSALLRHFDRAQDSSSKAHRIGLSPSSSSS</sequence>
<feature type="region of interest" description="Disordered" evidence="2">
    <location>
        <begin position="1"/>
        <end position="66"/>
    </location>
</feature>
<dbReference type="GO" id="GO:0031145">
    <property type="term" value="P:anaphase-promoting complex-dependent catabolic process"/>
    <property type="evidence" value="ECO:0007669"/>
    <property type="project" value="InterPro"/>
</dbReference>
<accession>A0AAN9J4C5</accession>
<evidence type="ECO:0000256" key="2">
    <source>
        <dbReference type="SAM" id="MobiDB-lite"/>
    </source>
</evidence>